<keyword evidence="2" id="KW-1133">Transmembrane helix</keyword>
<sequence length="120" mass="13452">MEQNDEVSTRPSLAFPVSLALLVLLLLSTSIFFLCCLHLDRLRSLFLSSVEEGNPDDHILPDLDQKSTRPNMMEKQNQQKSLTVLMPGDQVPKFIAIACPCQAPVMEKLTVIVQKPTLFL</sequence>
<name>A0A498HUZ4_MALDO</name>
<dbReference type="InterPro" id="IPR037699">
    <property type="entry name" value="At5g65660-like"/>
</dbReference>
<comment type="caution">
    <text evidence="3">The sequence shown here is derived from an EMBL/GenBank/DDBJ whole genome shotgun (WGS) entry which is preliminary data.</text>
</comment>
<dbReference type="SMR" id="A0A498HUZ4"/>
<organism evidence="3 4">
    <name type="scientific">Malus domestica</name>
    <name type="common">Apple</name>
    <name type="synonym">Pyrus malus</name>
    <dbReference type="NCBI Taxonomy" id="3750"/>
    <lineage>
        <taxon>Eukaryota</taxon>
        <taxon>Viridiplantae</taxon>
        <taxon>Streptophyta</taxon>
        <taxon>Embryophyta</taxon>
        <taxon>Tracheophyta</taxon>
        <taxon>Spermatophyta</taxon>
        <taxon>Magnoliopsida</taxon>
        <taxon>eudicotyledons</taxon>
        <taxon>Gunneridae</taxon>
        <taxon>Pentapetalae</taxon>
        <taxon>rosids</taxon>
        <taxon>fabids</taxon>
        <taxon>Rosales</taxon>
        <taxon>Rosaceae</taxon>
        <taxon>Amygdaloideae</taxon>
        <taxon>Maleae</taxon>
        <taxon>Malus</taxon>
    </lineage>
</organism>
<dbReference type="EMBL" id="RDQH01000341">
    <property type="protein sequence ID" value="RXH73822.1"/>
    <property type="molecule type" value="Genomic_DNA"/>
</dbReference>
<dbReference type="PANTHER" id="PTHR34291">
    <property type="entry name" value="HYDROXYPROLINE-RICH GLYCOPROTEIN FAMILY PROTEIN"/>
    <property type="match status" value="1"/>
</dbReference>
<feature type="region of interest" description="Disordered" evidence="1">
    <location>
        <begin position="57"/>
        <end position="78"/>
    </location>
</feature>
<dbReference type="PANTHER" id="PTHR34291:SF7">
    <property type="entry name" value="PROTEIN, PUTATIVE-RELATED"/>
    <property type="match status" value="1"/>
</dbReference>
<gene>
    <name evidence="3" type="ORF">DVH24_016644</name>
</gene>
<dbReference type="AlphaFoldDB" id="A0A498HUZ4"/>
<evidence type="ECO:0008006" key="5">
    <source>
        <dbReference type="Google" id="ProtNLM"/>
    </source>
</evidence>
<keyword evidence="4" id="KW-1185">Reference proteome</keyword>
<evidence type="ECO:0000313" key="3">
    <source>
        <dbReference type="EMBL" id="RXH73822.1"/>
    </source>
</evidence>
<keyword evidence="2" id="KW-0812">Transmembrane</keyword>
<dbReference type="OrthoDB" id="1936969at2759"/>
<keyword evidence="2" id="KW-0472">Membrane</keyword>
<feature type="transmembrane region" description="Helical" evidence="2">
    <location>
        <begin position="13"/>
        <end position="39"/>
    </location>
</feature>
<proteinExistence type="predicted"/>
<evidence type="ECO:0000256" key="2">
    <source>
        <dbReference type="SAM" id="Phobius"/>
    </source>
</evidence>
<feature type="compositionally biased region" description="Polar residues" evidence="1">
    <location>
        <begin position="68"/>
        <end position="78"/>
    </location>
</feature>
<dbReference type="Proteomes" id="UP000290289">
    <property type="component" value="Chromosome 15"/>
</dbReference>
<evidence type="ECO:0000256" key="1">
    <source>
        <dbReference type="SAM" id="MobiDB-lite"/>
    </source>
</evidence>
<feature type="compositionally biased region" description="Basic and acidic residues" evidence="1">
    <location>
        <begin position="57"/>
        <end position="67"/>
    </location>
</feature>
<dbReference type="STRING" id="3750.A0A498HUZ4"/>
<evidence type="ECO:0000313" key="4">
    <source>
        <dbReference type="Proteomes" id="UP000290289"/>
    </source>
</evidence>
<dbReference type="Gramene" id="mRNA:MD15G0334500">
    <property type="protein sequence ID" value="mRNA:MD15G0334500"/>
    <property type="gene ID" value="MD15G0334500"/>
</dbReference>
<reference evidence="3 4" key="1">
    <citation type="submission" date="2018-10" db="EMBL/GenBank/DDBJ databases">
        <title>A high-quality apple genome assembly.</title>
        <authorList>
            <person name="Hu J."/>
        </authorList>
    </citation>
    <scope>NUCLEOTIDE SEQUENCE [LARGE SCALE GENOMIC DNA]</scope>
    <source>
        <strain evidence="4">cv. HFTH1</strain>
        <tissue evidence="3">Young leaf</tissue>
    </source>
</reference>
<accession>A0A498HUZ4</accession>
<protein>
    <recommendedName>
        <fullName evidence="5">Hydroxyproline-rich glycoprotein family protein</fullName>
    </recommendedName>
</protein>